<evidence type="ECO:0000256" key="1">
    <source>
        <dbReference type="ARBA" id="ARBA00022441"/>
    </source>
</evidence>
<dbReference type="Gene3D" id="1.25.40.420">
    <property type="match status" value="1"/>
</dbReference>
<dbReference type="PROSITE" id="PS50097">
    <property type="entry name" value="BTB"/>
    <property type="match status" value="1"/>
</dbReference>
<proteinExistence type="predicted"/>
<evidence type="ECO:0000313" key="4">
    <source>
        <dbReference type="EMBL" id="CAL1539777.1"/>
    </source>
</evidence>
<organism evidence="4 5">
    <name type="scientific">Lymnaea stagnalis</name>
    <name type="common">Great pond snail</name>
    <name type="synonym">Helix stagnalis</name>
    <dbReference type="NCBI Taxonomy" id="6523"/>
    <lineage>
        <taxon>Eukaryota</taxon>
        <taxon>Metazoa</taxon>
        <taxon>Spiralia</taxon>
        <taxon>Lophotrochozoa</taxon>
        <taxon>Mollusca</taxon>
        <taxon>Gastropoda</taxon>
        <taxon>Heterobranchia</taxon>
        <taxon>Euthyneura</taxon>
        <taxon>Panpulmonata</taxon>
        <taxon>Hygrophila</taxon>
        <taxon>Lymnaeoidea</taxon>
        <taxon>Lymnaeidae</taxon>
        <taxon>Lymnaea</taxon>
    </lineage>
</organism>
<accession>A0AAV2HZN7</accession>
<protein>
    <recommendedName>
        <fullName evidence="3">BTB domain-containing protein</fullName>
    </recommendedName>
</protein>
<dbReference type="SMART" id="SM00875">
    <property type="entry name" value="BACK"/>
    <property type="match status" value="1"/>
</dbReference>
<dbReference type="InterPro" id="IPR000210">
    <property type="entry name" value="BTB/POZ_dom"/>
</dbReference>
<keyword evidence="1" id="KW-0880">Kelch repeat</keyword>
<dbReference type="SMART" id="SM00225">
    <property type="entry name" value="BTB"/>
    <property type="match status" value="1"/>
</dbReference>
<dbReference type="InterPro" id="IPR011333">
    <property type="entry name" value="SKP1/BTB/POZ_sf"/>
</dbReference>
<gene>
    <name evidence="4" type="ORF">GSLYS_00013510001</name>
</gene>
<keyword evidence="5" id="KW-1185">Reference proteome</keyword>
<name>A0AAV2HZN7_LYMST</name>
<dbReference type="PANTHER" id="PTHR24412:SF489">
    <property type="entry name" value="RING FINGER DOMAIN AND KELCH REPEAT-CONTAINING PROTEIN DDB_G0271372"/>
    <property type="match status" value="1"/>
</dbReference>
<evidence type="ECO:0000256" key="2">
    <source>
        <dbReference type="ARBA" id="ARBA00022737"/>
    </source>
</evidence>
<dbReference type="PANTHER" id="PTHR24412">
    <property type="entry name" value="KELCH PROTEIN"/>
    <property type="match status" value="1"/>
</dbReference>
<dbReference type="CDD" id="cd18186">
    <property type="entry name" value="BTB_POZ_ZBTB_KLHL-like"/>
    <property type="match status" value="1"/>
</dbReference>
<dbReference type="Pfam" id="PF00651">
    <property type="entry name" value="BTB"/>
    <property type="match status" value="1"/>
</dbReference>
<dbReference type="InterPro" id="IPR011705">
    <property type="entry name" value="BACK"/>
</dbReference>
<reference evidence="4 5" key="1">
    <citation type="submission" date="2024-04" db="EMBL/GenBank/DDBJ databases">
        <authorList>
            <consortium name="Genoscope - CEA"/>
            <person name="William W."/>
        </authorList>
    </citation>
    <scope>NUCLEOTIDE SEQUENCE [LARGE SCALE GENOMIC DNA]</scope>
</reference>
<keyword evidence="2" id="KW-0677">Repeat</keyword>
<feature type="domain" description="BTB" evidence="3">
    <location>
        <begin position="25"/>
        <end position="92"/>
    </location>
</feature>
<dbReference type="Pfam" id="PF07707">
    <property type="entry name" value="BACK"/>
    <property type="match status" value="1"/>
</dbReference>
<dbReference type="SUPFAM" id="SSF54695">
    <property type="entry name" value="POZ domain"/>
    <property type="match status" value="1"/>
</dbReference>
<dbReference type="Proteomes" id="UP001497497">
    <property type="component" value="Unassembled WGS sequence"/>
</dbReference>
<evidence type="ECO:0000313" key="5">
    <source>
        <dbReference type="Proteomes" id="UP001497497"/>
    </source>
</evidence>
<dbReference type="Gene3D" id="3.30.710.10">
    <property type="entry name" value="Potassium Channel Kv1.1, Chain A"/>
    <property type="match status" value="1"/>
</dbReference>
<evidence type="ECO:0000259" key="3">
    <source>
        <dbReference type="PROSITE" id="PS50097"/>
    </source>
</evidence>
<comment type="caution">
    <text evidence="4">The sequence shown here is derived from an EMBL/GenBank/DDBJ whole genome shotgun (WGS) entry which is preliminary data.</text>
</comment>
<dbReference type="EMBL" id="CAXITT010000355">
    <property type="protein sequence ID" value="CAL1539777.1"/>
    <property type="molecule type" value="Genomic_DNA"/>
</dbReference>
<dbReference type="AlphaFoldDB" id="A0AAV2HZN7"/>
<sequence length="630" mass="71886">MLTKPKIACAIIEGISYVKEDEELQDFVVEVEGKEFKCHRLILSACSEFFRGLLRSRMKESQKQRTKLEGVSMETFATILETLYTGCENLTRDNMLNVWQAADQLLIKFVSDNCVDFITSNFCNETIISVWKVASQLRNNNIIELCETFLRNNTTLANWEIIYSTANFLGSDLILSHVRDFIKKNYEHVIKCNAFLCLLYNDLLEIIQSQDLVVSCEDVVIESIFKWIKCDRTDNSEATAVGLSQNEKDDSFGVRQGAYNTQIFHDGQHQPEGDANENTVAITEFSIQDRQEHFKSLFFKTRLSLVNSVTLEKLSRDTLVMGNETTREMVMDAFLYNSIGRQHGVWSNAAVHRSCSALENVCVMGNRNGYFWACSYNPKFRWLEIPSCKYLATSTSVKIVSYMTDIFAIGDVAENSSLCFFIKNDWSRVKSIPGNGWLGVAVEEFVYLINSSHQQIKRFDPRLGNCLLEDLISFPTNNKIEHICSFDLFILAFCSDVVNETAVHCLDTRCQRWKKLDRLEGSAKNIVSFRKEKALYVLQRNGNLWEIDRDGWQGVNMTLVEILSCHNIEMCGAIYVNNTLRLVLGEKKNPDKTFSLFSKLFGKISLSFGGPDWSNIIPAIIEKSCSCVDT</sequence>